<gene>
    <name evidence="4" type="ORF">J0M35_00865</name>
</gene>
<feature type="signal peptide" evidence="3">
    <location>
        <begin position="1"/>
        <end position="21"/>
    </location>
</feature>
<protein>
    <submittedName>
        <fullName evidence="4">Uncharacterized protein</fullName>
    </submittedName>
</protein>
<keyword evidence="1" id="KW-0175">Coiled coil</keyword>
<evidence type="ECO:0000313" key="4">
    <source>
        <dbReference type="EMBL" id="MBN8658884.1"/>
    </source>
</evidence>
<feature type="coiled-coil region" evidence="1">
    <location>
        <begin position="54"/>
        <end position="104"/>
    </location>
</feature>
<reference evidence="4" key="1">
    <citation type="submission" date="2021-02" db="EMBL/GenBank/DDBJ databases">
        <title>Genome-Resolved Metagenomics of a Microbial Community Performing Photosynthetic Biological Nutrient Removal.</title>
        <authorList>
            <person name="Mcdaniel E.A."/>
        </authorList>
    </citation>
    <scope>NUCLEOTIDE SEQUENCE</scope>
    <source>
        <strain evidence="4">UWPOB_OBS1</strain>
    </source>
</reference>
<feature type="chain" id="PRO_5035169127" evidence="3">
    <location>
        <begin position="22"/>
        <end position="173"/>
    </location>
</feature>
<dbReference type="EMBL" id="JAFLCK010000001">
    <property type="protein sequence ID" value="MBN8658884.1"/>
    <property type="molecule type" value="Genomic_DNA"/>
</dbReference>
<evidence type="ECO:0000256" key="1">
    <source>
        <dbReference type="SAM" id="Coils"/>
    </source>
</evidence>
<dbReference type="AlphaFoldDB" id="A0A8J7TK10"/>
<evidence type="ECO:0000256" key="3">
    <source>
        <dbReference type="SAM" id="SignalP"/>
    </source>
</evidence>
<keyword evidence="3" id="KW-0732">Signal</keyword>
<evidence type="ECO:0000313" key="5">
    <source>
        <dbReference type="Proteomes" id="UP000664277"/>
    </source>
</evidence>
<feature type="compositionally biased region" description="Polar residues" evidence="2">
    <location>
        <begin position="163"/>
        <end position="173"/>
    </location>
</feature>
<proteinExistence type="predicted"/>
<comment type="caution">
    <text evidence="4">The sequence shown here is derived from an EMBL/GenBank/DDBJ whole genome shotgun (WGS) entry which is preliminary data.</text>
</comment>
<name>A0A8J7TK10_9BACT</name>
<feature type="region of interest" description="Disordered" evidence="2">
    <location>
        <begin position="123"/>
        <end position="173"/>
    </location>
</feature>
<evidence type="ECO:0000256" key="2">
    <source>
        <dbReference type="SAM" id="MobiDB-lite"/>
    </source>
</evidence>
<organism evidence="4 5">
    <name type="scientific">Candidatus Obscuribacter phosphatis</name>
    <dbReference type="NCBI Taxonomy" id="1906157"/>
    <lineage>
        <taxon>Bacteria</taxon>
        <taxon>Bacillati</taxon>
        <taxon>Candidatus Melainabacteria</taxon>
        <taxon>Candidatus Obscuribacterales</taxon>
        <taxon>Candidatus Obscuribacteraceae</taxon>
        <taxon>Candidatus Obscuribacter</taxon>
    </lineage>
</organism>
<accession>A0A8J7TK10</accession>
<dbReference type="Proteomes" id="UP000664277">
    <property type="component" value="Unassembled WGS sequence"/>
</dbReference>
<sequence>MRKVRHLTLVASAISIGAGLAGTSVGAKPQLELLKFSGSSKAEASQTVVGSAELDRSSQKVEALRKRTEQARQQLEAAKAHLRAAEAEYKAARAEKEALLLRTKATELASSANDPTLNAAAEVKTENASGGEAVSTGAPVPNSNNLSTGRIDPYAASPAVQPATLNDLGNLSQ</sequence>